<gene>
    <name evidence="2" type="ORF">PXEA_LOCUS19567</name>
</gene>
<feature type="chain" id="PRO_5018596216" evidence="1">
    <location>
        <begin position="19"/>
        <end position="72"/>
    </location>
</feature>
<sequence>MITTGTGCLLLVWATGTGHLLQRLCLGASECLMSGLSMDGKLMIVHPPGNMADSAITTYNNNLSLASVALAN</sequence>
<evidence type="ECO:0000313" key="3">
    <source>
        <dbReference type="Proteomes" id="UP000784294"/>
    </source>
</evidence>
<dbReference type="EMBL" id="CAAALY010078252">
    <property type="protein sequence ID" value="VEL26127.1"/>
    <property type="molecule type" value="Genomic_DNA"/>
</dbReference>
<keyword evidence="3" id="KW-1185">Reference proteome</keyword>
<dbReference type="Proteomes" id="UP000784294">
    <property type="component" value="Unassembled WGS sequence"/>
</dbReference>
<feature type="non-terminal residue" evidence="2">
    <location>
        <position position="72"/>
    </location>
</feature>
<proteinExistence type="predicted"/>
<evidence type="ECO:0000256" key="1">
    <source>
        <dbReference type="SAM" id="SignalP"/>
    </source>
</evidence>
<accession>A0A3S5BZJ7</accession>
<evidence type="ECO:0000313" key="2">
    <source>
        <dbReference type="EMBL" id="VEL26127.1"/>
    </source>
</evidence>
<feature type="signal peptide" evidence="1">
    <location>
        <begin position="1"/>
        <end position="18"/>
    </location>
</feature>
<reference evidence="2" key="1">
    <citation type="submission" date="2018-11" db="EMBL/GenBank/DDBJ databases">
        <authorList>
            <consortium name="Pathogen Informatics"/>
        </authorList>
    </citation>
    <scope>NUCLEOTIDE SEQUENCE</scope>
</reference>
<name>A0A3S5BZJ7_9PLAT</name>
<organism evidence="2 3">
    <name type="scientific">Protopolystoma xenopodis</name>
    <dbReference type="NCBI Taxonomy" id="117903"/>
    <lineage>
        <taxon>Eukaryota</taxon>
        <taxon>Metazoa</taxon>
        <taxon>Spiralia</taxon>
        <taxon>Lophotrochozoa</taxon>
        <taxon>Platyhelminthes</taxon>
        <taxon>Monogenea</taxon>
        <taxon>Polyopisthocotylea</taxon>
        <taxon>Polystomatidea</taxon>
        <taxon>Polystomatidae</taxon>
        <taxon>Protopolystoma</taxon>
    </lineage>
</organism>
<protein>
    <submittedName>
        <fullName evidence="2">Uncharacterized protein</fullName>
    </submittedName>
</protein>
<dbReference type="AlphaFoldDB" id="A0A3S5BZJ7"/>
<keyword evidence="1" id="KW-0732">Signal</keyword>
<comment type="caution">
    <text evidence="2">The sequence shown here is derived from an EMBL/GenBank/DDBJ whole genome shotgun (WGS) entry which is preliminary data.</text>
</comment>